<dbReference type="Proteomes" id="UP001164459">
    <property type="component" value="Chromosome"/>
</dbReference>
<keyword evidence="2" id="KW-1185">Reference proteome</keyword>
<evidence type="ECO:0000313" key="1">
    <source>
        <dbReference type="EMBL" id="WAS92787.1"/>
    </source>
</evidence>
<name>A0ABY7H0K8_9BACT</name>
<evidence type="ECO:0000313" key="2">
    <source>
        <dbReference type="Proteomes" id="UP001164459"/>
    </source>
</evidence>
<dbReference type="EMBL" id="CP114040">
    <property type="protein sequence ID" value="WAS92787.1"/>
    <property type="molecule type" value="Genomic_DNA"/>
</dbReference>
<dbReference type="RefSeq" id="WP_269035143.1">
    <property type="nucleotide sequence ID" value="NZ_CP114040.1"/>
</dbReference>
<sequence>MSTSYRAAFIVRDFAPTRRDELERLVCAALLDWGLGPRDVLWSRSSSVLVAFVDDVVMSAGTDLDAIEESVVDAAMSADAIVTVEWCHESTFVPDDGLFEVASVHLEPFDERAVVGEFLPWLAGTRDHAAGFAALAPLVHAARSARAHGQVVARAATLRALAAAHAWSTRAPLRLVRIADSHTPRVREQLFRLLGPDRPPAALLAALPAGDAAWPGWVWSHAALGERLADRESLDPELAQALATIHARGLGVVIDLELHWPPRGRDFVDAPLPIDETPFRAAAERGLRAIGDPGVLELTHVPGLACPRPAVRYGGDPHPLPVSSPGDFAALSTDLHELYWRWVQPDWELALVRSQFPYVGRGFRLDLVSSRWGRDAIRGVLRATFAAHEPEERPLLVPRALLDGVLVADEWHLAPLAVDAPRIDAWREALARADADDLRADHVAWSFVRPEDERGPTRPIERHELPCASVKARHLDRLVLSDAHPESTWVIDTAAAPLGIVAIDGLFLHSADIDARGTLHALARRAGETRLHVGKLELDGPLDGLAARPFRASRIDPGSEARILRRLGDRSLLAADYARPGAEPRWSDGTPLALPTSDRPLPTSFEARIFRDGSALLVVGGRAHRLVWTDDAPHATLLPLDPLDVERPFDAPPAVLDDDGDGLLLLVDRRLCRLRSDGALARLFPEVENIMTLARGPGDAVIVSQGDDVDGDVAKVLWLATGEVSRLRPELLDLRGSATFACFLAARFALWCQFHRDVRVVPWELVERLPRTRHGL</sequence>
<protein>
    <recommendedName>
        <fullName evidence="3">Glycoside hydrolase family 57 N-terminal domain-containing protein</fullName>
    </recommendedName>
</protein>
<accession>A0ABY7H0K8</accession>
<organism evidence="1 2">
    <name type="scientific">Nannocystis punicea</name>
    <dbReference type="NCBI Taxonomy" id="2995304"/>
    <lineage>
        <taxon>Bacteria</taxon>
        <taxon>Pseudomonadati</taxon>
        <taxon>Myxococcota</taxon>
        <taxon>Polyangia</taxon>
        <taxon>Nannocystales</taxon>
        <taxon>Nannocystaceae</taxon>
        <taxon>Nannocystis</taxon>
    </lineage>
</organism>
<proteinExistence type="predicted"/>
<reference evidence="1" key="1">
    <citation type="submission" date="2022-11" db="EMBL/GenBank/DDBJ databases">
        <title>Minimal conservation of predation-associated metabolite biosynthetic gene clusters underscores biosynthetic potential of Myxococcota including descriptions for ten novel species: Archangium lansinium sp. nov., Myxococcus landrumus sp. nov., Nannocystis bai.</title>
        <authorList>
            <person name="Ahearne A."/>
            <person name="Stevens C."/>
            <person name="Dowd S."/>
        </authorList>
    </citation>
    <scope>NUCLEOTIDE SEQUENCE</scope>
    <source>
        <strain evidence="1">Fl3</strain>
    </source>
</reference>
<gene>
    <name evidence="1" type="ORF">O0S08_41965</name>
</gene>
<evidence type="ECO:0008006" key="3">
    <source>
        <dbReference type="Google" id="ProtNLM"/>
    </source>
</evidence>